<dbReference type="GO" id="GO:0005886">
    <property type="term" value="C:plasma membrane"/>
    <property type="evidence" value="ECO:0007669"/>
    <property type="project" value="TreeGrafter"/>
</dbReference>
<name>A0A4P6LXW8_9FIRM</name>
<evidence type="ECO:0000259" key="2">
    <source>
        <dbReference type="Pfam" id="PF02698"/>
    </source>
</evidence>
<dbReference type="CDD" id="cd06259">
    <property type="entry name" value="YdcF-like"/>
    <property type="match status" value="1"/>
</dbReference>
<dbReference type="InterPro" id="IPR051599">
    <property type="entry name" value="Cell_Envelope_Assoc"/>
</dbReference>
<keyword evidence="1" id="KW-1133">Transmembrane helix</keyword>
<feature type="transmembrane region" description="Helical" evidence="1">
    <location>
        <begin position="6"/>
        <end position="25"/>
    </location>
</feature>
<evidence type="ECO:0000313" key="3">
    <source>
        <dbReference type="EMBL" id="QBE96675.1"/>
    </source>
</evidence>
<gene>
    <name evidence="3" type="ORF">PMF13cell1_02222</name>
</gene>
<dbReference type="GO" id="GO:0043164">
    <property type="term" value="P:Gram-negative-bacterium-type cell wall biogenesis"/>
    <property type="evidence" value="ECO:0007669"/>
    <property type="project" value="TreeGrafter"/>
</dbReference>
<dbReference type="Gene3D" id="3.40.50.620">
    <property type="entry name" value="HUPs"/>
    <property type="match status" value="1"/>
</dbReference>
<sequence length="258" mass="28094">MKTLCIILGSICTFYFIGIAVYAGLSSLFPCIWAAGGVFFYGIAVFLHLNRKHGMLSGFAFPAVLKHGLLVLAVLCVLVFVAVEALIFTGMFHKPSKDLDYIIVLGAQVNGTKLSNSLRLRVERAGEYLEENPEACAVLSGGKGTGEDITEAEAMYRYLVKKGVSPDRLLKEEHSTNTSENLKFSLKIIDTEEDGKGKEASIGVVTNNFHVYRGVALGKKLGCSHIEGIPSKSNTFLQVNYLVREFFGVVKDKAAGNM</sequence>
<feature type="transmembrane region" description="Helical" evidence="1">
    <location>
        <begin position="69"/>
        <end position="92"/>
    </location>
</feature>
<dbReference type="Pfam" id="PF02698">
    <property type="entry name" value="DUF218"/>
    <property type="match status" value="1"/>
</dbReference>
<dbReference type="PANTHER" id="PTHR30336:SF4">
    <property type="entry name" value="ENVELOPE BIOGENESIS FACTOR ELYC"/>
    <property type="match status" value="1"/>
</dbReference>
<dbReference type="GO" id="GO:0000270">
    <property type="term" value="P:peptidoglycan metabolic process"/>
    <property type="evidence" value="ECO:0007669"/>
    <property type="project" value="TreeGrafter"/>
</dbReference>
<dbReference type="Proteomes" id="UP000289794">
    <property type="component" value="Chromosome"/>
</dbReference>
<keyword evidence="1" id="KW-0472">Membrane</keyword>
<dbReference type="InterPro" id="IPR014729">
    <property type="entry name" value="Rossmann-like_a/b/a_fold"/>
</dbReference>
<dbReference type="RefSeq" id="WP_226984750.1">
    <property type="nucleotide sequence ID" value="NZ_AP031439.1"/>
</dbReference>
<feature type="domain" description="DUF218" evidence="2">
    <location>
        <begin position="100"/>
        <end position="248"/>
    </location>
</feature>
<evidence type="ECO:0000313" key="4">
    <source>
        <dbReference type="Proteomes" id="UP000289794"/>
    </source>
</evidence>
<accession>A0A4P6LXW8</accession>
<keyword evidence="1" id="KW-0812">Transmembrane</keyword>
<dbReference type="AlphaFoldDB" id="A0A4P6LXW8"/>
<protein>
    <recommendedName>
        <fullName evidence="2">DUF218 domain-containing protein</fullName>
    </recommendedName>
</protein>
<proteinExistence type="predicted"/>
<reference evidence="3 4" key="1">
    <citation type="submission" date="2019-01" db="EMBL/GenBank/DDBJ databases">
        <title>PMF-metabolizing Aryl O-demethylase.</title>
        <authorList>
            <person name="Kim M."/>
        </authorList>
    </citation>
    <scope>NUCLEOTIDE SEQUENCE [LARGE SCALE GENOMIC DNA]</scope>
    <source>
        <strain evidence="3 4">PMF1</strain>
    </source>
</reference>
<organism evidence="3 4">
    <name type="scientific">Blautia producta</name>
    <dbReference type="NCBI Taxonomy" id="33035"/>
    <lineage>
        <taxon>Bacteria</taxon>
        <taxon>Bacillati</taxon>
        <taxon>Bacillota</taxon>
        <taxon>Clostridia</taxon>
        <taxon>Lachnospirales</taxon>
        <taxon>Lachnospiraceae</taxon>
        <taxon>Blautia</taxon>
    </lineage>
</organism>
<dbReference type="KEGG" id="bpro:PMF13cell1_02222"/>
<dbReference type="InterPro" id="IPR003848">
    <property type="entry name" value="DUF218"/>
</dbReference>
<dbReference type="PANTHER" id="PTHR30336">
    <property type="entry name" value="INNER MEMBRANE PROTEIN, PROBABLE PERMEASE"/>
    <property type="match status" value="1"/>
</dbReference>
<dbReference type="EMBL" id="CP035945">
    <property type="protein sequence ID" value="QBE96675.1"/>
    <property type="molecule type" value="Genomic_DNA"/>
</dbReference>
<evidence type="ECO:0000256" key="1">
    <source>
        <dbReference type="SAM" id="Phobius"/>
    </source>
</evidence>
<feature type="transmembrane region" description="Helical" evidence="1">
    <location>
        <begin position="32"/>
        <end position="49"/>
    </location>
</feature>